<organism evidence="2 3">
    <name type="scientific">Sphaerotilus mobilis</name>
    <dbReference type="NCBI Taxonomy" id="47994"/>
    <lineage>
        <taxon>Bacteria</taxon>
        <taxon>Pseudomonadati</taxon>
        <taxon>Pseudomonadota</taxon>
        <taxon>Betaproteobacteria</taxon>
        <taxon>Burkholderiales</taxon>
        <taxon>Sphaerotilaceae</taxon>
        <taxon>Sphaerotilus</taxon>
    </lineage>
</organism>
<comment type="caution">
    <text evidence="2">The sequence shown here is derived from an EMBL/GenBank/DDBJ whole genome shotgun (WGS) entry which is preliminary data.</text>
</comment>
<gene>
    <name evidence="2" type="ORF">EV685_1125</name>
</gene>
<evidence type="ECO:0000313" key="3">
    <source>
        <dbReference type="Proteomes" id="UP000293433"/>
    </source>
</evidence>
<name>A0A4Q7LPF7_9BURK</name>
<sequence>MSRPGPGLLAQPTTPSTPPTGELPRVRLLKRELRTTEKAPDAPALARIFGKTAATALSWLVIWDASRSWPALAMVDLAEAGTGAITELSMRREGQLAPLLHAEHVELTLDGQALGVLLLRTLPHHTASLKLALSLMRQADRLVVMAGGSADHDWLRVLEHALPASGWQGPVWQVAVPVEASTRAARLRRHTWPAGVRVQAFDWPRAGRKHWNLDLLRRVLLEPIGVTFPNTPTGAPAGPDLESRVARPKPLRTAPHAESSKVQPRVDLPPLGPPDRLHKSACEQLIAVPGVRACAVLRLADAALLAQQGDADWLAAGAAETGRVARGWRQSNAATETSPDTLSWTHAQRQHLLLRLPEDGRDLALLALSDPATTDTAELRWMATVARNALA</sequence>
<keyword evidence="3" id="KW-1185">Reference proteome</keyword>
<dbReference type="RefSeq" id="WP_130481031.1">
    <property type="nucleotide sequence ID" value="NZ_SGWV01000008.1"/>
</dbReference>
<dbReference type="EMBL" id="SGWV01000008">
    <property type="protein sequence ID" value="RZS56576.1"/>
    <property type="molecule type" value="Genomic_DNA"/>
</dbReference>
<proteinExistence type="predicted"/>
<feature type="region of interest" description="Disordered" evidence="1">
    <location>
        <begin position="1"/>
        <end position="23"/>
    </location>
</feature>
<reference evidence="2 3" key="1">
    <citation type="submission" date="2019-02" db="EMBL/GenBank/DDBJ databases">
        <title>Genomic Encyclopedia of Type Strains, Phase IV (KMG-IV): sequencing the most valuable type-strain genomes for metagenomic binning, comparative biology and taxonomic classification.</title>
        <authorList>
            <person name="Goeker M."/>
        </authorList>
    </citation>
    <scope>NUCLEOTIDE SEQUENCE [LARGE SCALE GENOMIC DNA]</scope>
    <source>
        <strain evidence="2 3">DSM 10617</strain>
    </source>
</reference>
<evidence type="ECO:0000256" key="1">
    <source>
        <dbReference type="SAM" id="MobiDB-lite"/>
    </source>
</evidence>
<dbReference type="AlphaFoldDB" id="A0A4Q7LPF7"/>
<dbReference type="Proteomes" id="UP000293433">
    <property type="component" value="Unassembled WGS sequence"/>
</dbReference>
<dbReference type="OrthoDB" id="9153676at2"/>
<protein>
    <submittedName>
        <fullName evidence="2">Uncharacterized protein</fullName>
    </submittedName>
</protein>
<accession>A0A4Q7LPF7</accession>
<evidence type="ECO:0000313" key="2">
    <source>
        <dbReference type="EMBL" id="RZS56576.1"/>
    </source>
</evidence>